<evidence type="ECO:0000256" key="4">
    <source>
        <dbReference type="ARBA" id="ARBA00022967"/>
    </source>
</evidence>
<dbReference type="Proteomes" id="UP001596364">
    <property type="component" value="Unassembled WGS sequence"/>
</dbReference>
<dbReference type="InterPro" id="IPR003593">
    <property type="entry name" value="AAA+_ATPase"/>
</dbReference>
<organism evidence="7 8">
    <name type="scientific">Pseudobowmanella zhangzhouensis</name>
    <dbReference type="NCBI Taxonomy" id="1537679"/>
    <lineage>
        <taxon>Bacteria</taxon>
        <taxon>Pseudomonadati</taxon>
        <taxon>Pseudomonadota</taxon>
        <taxon>Gammaproteobacteria</taxon>
        <taxon>Alteromonadales</taxon>
        <taxon>Alteromonadaceae</taxon>
    </lineage>
</organism>
<evidence type="ECO:0000259" key="6">
    <source>
        <dbReference type="PROSITE" id="PS50893"/>
    </source>
</evidence>
<keyword evidence="1" id="KW-0813">Transport</keyword>
<dbReference type="Pfam" id="PF00005">
    <property type="entry name" value="ABC_tran"/>
    <property type="match status" value="1"/>
</dbReference>
<dbReference type="PANTHER" id="PTHR42794:SF1">
    <property type="entry name" value="HEMIN IMPORT ATP-BINDING PROTEIN HMUV"/>
    <property type="match status" value="1"/>
</dbReference>
<evidence type="ECO:0000256" key="2">
    <source>
        <dbReference type="ARBA" id="ARBA00022741"/>
    </source>
</evidence>
<dbReference type="PROSITE" id="PS50893">
    <property type="entry name" value="ABC_TRANSPORTER_2"/>
    <property type="match status" value="1"/>
</dbReference>
<dbReference type="SMART" id="SM00382">
    <property type="entry name" value="AAA"/>
    <property type="match status" value="1"/>
</dbReference>
<comment type="caution">
    <text evidence="7">The sequence shown here is derived from an EMBL/GenBank/DDBJ whole genome shotgun (WGS) entry which is preliminary data.</text>
</comment>
<name>A0ABW1XM32_9ALTE</name>
<dbReference type="PANTHER" id="PTHR42794">
    <property type="entry name" value="HEMIN IMPORT ATP-BINDING PROTEIN HMUV"/>
    <property type="match status" value="1"/>
</dbReference>
<keyword evidence="3 7" id="KW-0067">ATP-binding</keyword>
<evidence type="ECO:0000256" key="5">
    <source>
        <dbReference type="ARBA" id="ARBA00037066"/>
    </source>
</evidence>
<dbReference type="EMBL" id="JBHSUS010000001">
    <property type="protein sequence ID" value="MFC6440192.1"/>
    <property type="molecule type" value="Genomic_DNA"/>
</dbReference>
<dbReference type="GO" id="GO:0005524">
    <property type="term" value="F:ATP binding"/>
    <property type="evidence" value="ECO:0007669"/>
    <property type="project" value="UniProtKB-KW"/>
</dbReference>
<evidence type="ECO:0000313" key="8">
    <source>
        <dbReference type="Proteomes" id="UP001596364"/>
    </source>
</evidence>
<dbReference type="InterPro" id="IPR027417">
    <property type="entry name" value="P-loop_NTPase"/>
</dbReference>
<keyword evidence="8" id="KW-1185">Reference proteome</keyword>
<comment type="function">
    <text evidence="5">Part of the ABC transporter complex HmuTUV involved in hemin import. Responsible for energy coupling to the transport system.</text>
</comment>
<dbReference type="RefSeq" id="WP_377148619.1">
    <property type="nucleotide sequence ID" value="NZ_JBHSUS010000001.1"/>
</dbReference>
<dbReference type="Gene3D" id="3.40.50.300">
    <property type="entry name" value="P-loop containing nucleotide triphosphate hydrolases"/>
    <property type="match status" value="1"/>
</dbReference>
<keyword evidence="4" id="KW-1278">Translocase</keyword>
<evidence type="ECO:0000313" key="7">
    <source>
        <dbReference type="EMBL" id="MFC6440192.1"/>
    </source>
</evidence>
<evidence type="ECO:0000256" key="3">
    <source>
        <dbReference type="ARBA" id="ARBA00022840"/>
    </source>
</evidence>
<dbReference type="InterPro" id="IPR003439">
    <property type="entry name" value="ABC_transporter-like_ATP-bd"/>
</dbReference>
<dbReference type="SUPFAM" id="SSF52540">
    <property type="entry name" value="P-loop containing nucleoside triphosphate hydrolases"/>
    <property type="match status" value="1"/>
</dbReference>
<sequence length="244" mass="26459">MLHADSICLAQRLREISLTLAGGRCVHLIGPNGAGKSSLLSVLAGVLTPDSGQVSYNQIPLDSLSPADLTAIRGYQAQGLHTAFSLTVADVMAFFASQQRCPDVLNQALEIDLFWSRPFNQLSGGEQRRVHLAMTLAPLLTQLNAGNGLLLLDEPMQGLDIRHQHSLLALLQYFAKRGNLIVMSCHDLALSARFADEVLLLDQGQLVKQGKPADTLNASLLSEVFACPLDVFQPVVRQIDQSRP</sequence>
<gene>
    <name evidence="7" type="ORF">ACFP85_08535</name>
</gene>
<keyword evidence="2" id="KW-0547">Nucleotide-binding</keyword>
<protein>
    <submittedName>
        <fullName evidence="7">ATP-binding cassette domain-containing protein</fullName>
    </submittedName>
</protein>
<accession>A0ABW1XM32</accession>
<feature type="domain" description="ABC transporter" evidence="6">
    <location>
        <begin position="2"/>
        <end position="228"/>
    </location>
</feature>
<proteinExistence type="predicted"/>
<evidence type="ECO:0000256" key="1">
    <source>
        <dbReference type="ARBA" id="ARBA00022448"/>
    </source>
</evidence>
<reference evidence="8" key="1">
    <citation type="journal article" date="2019" name="Int. J. Syst. Evol. Microbiol.">
        <title>The Global Catalogue of Microorganisms (GCM) 10K type strain sequencing project: providing services to taxonomists for standard genome sequencing and annotation.</title>
        <authorList>
            <consortium name="The Broad Institute Genomics Platform"/>
            <consortium name="The Broad Institute Genome Sequencing Center for Infectious Disease"/>
            <person name="Wu L."/>
            <person name="Ma J."/>
        </authorList>
    </citation>
    <scope>NUCLEOTIDE SEQUENCE [LARGE SCALE GENOMIC DNA]</scope>
    <source>
        <strain evidence="8">CGMCC 1.16031</strain>
    </source>
</reference>